<dbReference type="AlphaFoldDB" id="A0A5C6Q8T7"/>
<evidence type="ECO:0000313" key="2">
    <source>
        <dbReference type="Proteomes" id="UP000321822"/>
    </source>
</evidence>
<evidence type="ECO:0008006" key="3">
    <source>
        <dbReference type="Google" id="ProtNLM"/>
    </source>
</evidence>
<organism evidence="1 2">
    <name type="scientific">Colwellia demingiae</name>
    <dbReference type="NCBI Taxonomy" id="89401"/>
    <lineage>
        <taxon>Bacteria</taxon>
        <taxon>Pseudomonadati</taxon>
        <taxon>Pseudomonadota</taxon>
        <taxon>Gammaproteobacteria</taxon>
        <taxon>Alteromonadales</taxon>
        <taxon>Colwelliaceae</taxon>
        <taxon>Colwellia</taxon>
    </lineage>
</organism>
<dbReference type="EMBL" id="VOLT01000011">
    <property type="protein sequence ID" value="TWX65193.1"/>
    <property type="molecule type" value="Genomic_DNA"/>
</dbReference>
<sequence>MSFIKLFFIFLVIGLSGCSSNPNYYKGGTCGSATPVCLAIAAVADMATNDSPPSQKCSDMSGERREQCIAKVDSVKKHIQEASNE</sequence>
<dbReference type="PROSITE" id="PS51257">
    <property type="entry name" value="PROKAR_LIPOPROTEIN"/>
    <property type="match status" value="1"/>
</dbReference>
<comment type="caution">
    <text evidence="1">The sequence shown here is derived from an EMBL/GenBank/DDBJ whole genome shotgun (WGS) entry which is preliminary data.</text>
</comment>
<keyword evidence="2" id="KW-1185">Reference proteome</keyword>
<dbReference type="OrthoDB" id="6228631at2"/>
<dbReference type="RefSeq" id="WP_146790465.1">
    <property type="nucleotide sequence ID" value="NZ_VOLT01000011.1"/>
</dbReference>
<accession>A0A5C6Q8T7</accession>
<reference evidence="1 2" key="1">
    <citation type="submission" date="2019-07" db="EMBL/GenBank/DDBJ databases">
        <title>Genomes of sea-ice associated Colwellia species.</title>
        <authorList>
            <person name="Bowman J.P."/>
        </authorList>
    </citation>
    <scope>NUCLEOTIDE SEQUENCE [LARGE SCALE GENOMIC DNA]</scope>
    <source>
        <strain evidence="1 2">ACAM 459</strain>
    </source>
</reference>
<gene>
    <name evidence="1" type="ORF">ESZ36_18090</name>
</gene>
<name>A0A5C6Q8T7_9GAMM</name>
<proteinExistence type="predicted"/>
<dbReference type="Proteomes" id="UP000321822">
    <property type="component" value="Unassembled WGS sequence"/>
</dbReference>
<evidence type="ECO:0000313" key="1">
    <source>
        <dbReference type="EMBL" id="TWX65193.1"/>
    </source>
</evidence>
<protein>
    <recommendedName>
        <fullName evidence="3">Lipoprotein</fullName>
    </recommendedName>
</protein>